<dbReference type="Proteomes" id="UP000000248">
    <property type="component" value="Chromosome"/>
</dbReference>
<evidence type="ECO:0000313" key="5">
    <source>
        <dbReference type="EMBL" id="ABQ14276.1"/>
    </source>
</evidence>
<keyword evidence="2" id="KW-0175">Coiled coil</keyword>
<dbReference type="EMBL" id="CP000513">
    <property type="protein sequence ID" value="ABQ14276.1"/>
    <property type="molecule type" value="Genomic_DNA"/>
</dbReference>
<evidence type="ECO:0000256" key="2">
    <source>
        <dbReference type="SAM" id="Coils"/>
    </source>
</evidence>
<reference evidence="5 6" key="1">
    <citation type="journal article" date="2007" name="Nat. Biotechnol.">
        <title>Genome sequence and identification of candidate vaccine antigens from the animal pathogen Dichelobacter nodosus.</title>
        <authorList>
            <person name="Myers G.S."/>
            <person name="Parker D."/>
            <person name="Al-Hasani K."/>
            <person name="Kennan R.M."/>
            <person name="Seemann T."/>
            <person name="Ren Q."/>
            <person name="Badger J.H."/>
            <person name="Selengut J.D."/>
            <person name="Deboy R.T."/>
            <person name="Tettelin H."/>
            <person name="Boyce J.D."/>
            <person name="McCarl V.P."/>
            <person name="Han X."/>
            <person name="Nelson W.C."/>
            <person name="Madupu R."/>
            <person name="Mohamoud Y."/>
            <person name="Holley T."/>
            <person name="Fedorova N."/>
            <person name="Khouri H."/>
            <person name="Bottomley S.P."/>
            <person name="Whittington R.J."/>
            <person name="Adler B."/>
            <person name="Songer J.G."/>
            <person name="Rood J.I."/>
            <person name="Paulsen I.T."/>
        </authorList>
    </citation>
    <scope>NUCLEOTIDE SEQUENCE [LARGE SCALE GENOMIC DNA]</scope>
    <source>
        <strain evidence="5 6">VCS1703A</strain>
    </source>
</reference>
<dbReference type="eggNOG" id="COG1196">
    <property type="taxonomic scope" value="Bacteria"/>
</dbReference>
<organism evidence="5 6">
    <name type="scientific">Dichelobacter nodosus (strain VCS1703A)</name>
    <dbReference type="NCBI Taxonomy" id="246195"/>
    <lineage>
        <taxon>Bacteria</taxon>
        <taxon>Pseudomonadati</taxon>
        <taxon>Pseudomonadota</taxon>
        <taxon>Gammaproteobacteria</taxon>
        <taxon>Cardiobacteriales</taxon>
        <taxon>Cardiobacteriaceae</taxon>
        <taxon>Dichelobacter</taxon>
    </lineage>
</organism>
<dbReference type="PANTHER" id="PTHR37813">
    <property type="entry name" value="FELS-2 PROPHAGE PROTEIN"/>
    <property type="match status" value="1"/>
</dbReference>
<protein>
    <submittedName>
        <fullName evidence="5">Phage tail tape measure family protein</fullName>
    </submittedName>
</protein>
<name>A5EUZ4_DICNV</name>
<evidence type="ECO:0000256" key="1">
    <source>
        <dbReference type="ARBA" id="ARBA00022612"/>
    </source>
</evidence>
<dbReference type="HOGENOM" id="CLU_266771_0_0_6"/>
<dbReference type="RefSeq" id="WP_012031083.1">
    <property type="nucleotide sequence ID" value="NC_009446.1"/>
</dbReference>
<dbReference type="eggNOG" id="COG5283">
    <property type="taxonomic scope" value="Bacteria"/>
</dbReference>
<keyword evidence="6" id="KW-1185">Reference proteome</keyword>
<accession>A5EUZ4</accession>
<feature type="domain" description="Phage tail tape measure protein" evidence="4">
    <location>
        <begin position="218"/>
        <end position="419"/>
    </location>
</feature>
<feature type="coiled-coil region" evidence="2">
    <location>
        <begin position="649"/>
        <end position="711"/>
    </location>
</feature>
<gene>
    <name evidence="5" type="ordered locus">DNO_0755</name>
</gene>
<dbReference type="PANTHER" id="PTHR37813:SF1">
    <property type="entry name" value="FELS-2 PROPHAGE PROTEIN"/>
    <property type="match status" value="1"/>
</dbReference>
<feature type="compositionally biased region" description="Basic and acidic residues" evidence="3">
    <location>
        <begin position="1224"/>
        <end position="1264"/>
    </location>
</feature>
<dbReference type="OrthoDB" id="6174294at2"/>
<proteinExistence type="predicted"/>
<evidence type="ECO:0000313" key="6">
    <source>
        <dbReference type="Proteomes" id="UP000000248"/>
    </source>
</evidence>
<dbReference type="InterPro" id="IPR010090">
    <property type="entry name" value="Phage_tape_meas"/>
</dbReference>
<sequence length="1323" mass="140690">MANDLKVGIKIDASVRNFKKIEAISETLTGVAQQTAALQNQTEKLRSEWEKLTPEQHAQQITALESAIDGLGKQTAGAVLQSDEMAHSFEHVSEKAQQLQAIAKTKTQLGIDTDERAVSKIEQAVDAYRDLKKEGGTAQKELAHAADAHRQKIDELESALRNTKPSLGDIAGGLAKIISSAGGLSVVAQSAMSFETAMAGVKKVVDATPEQMQQLSGTIRQLAYELGMTAEETANITAMGGQLGVAFQDLPEFTRLAGEMAVAFNMTAEQAGDAAAKLANVYQIPLENVRALGDAINTLGNNTAATEAEIINATLRIGGTAKQFGLAAESAAALADSFIALGKTPEVAGTAINALLNKLQTAPAAGKEFKDALKSIGLEADALAQSIRANPEQALMSFMEKLSALDQQQRAITVTKLFGLEYADDIALAAGSLDSFRHALSLVADQQATAGAMQEETNAAMDTAAKKIEQAKTAINNIAIELGSLLLPIIADVASAFGGTVKEILALAQAHPHITELVSAVSGIKVVAYAAAESFKLLGGVAQNSFSLLGAGSEQASAGLHRLRGETEQGVEGFSKMDKAANALSKTLNVLSAATAGFTTGFSFGSWLYEQSEHVRAFGDSLGKLAAYTVAIFSDSTFEDVATYYKTSAQVATEETQRLAQAKEQLAQKAAEAAEAERQHAEMVAQNQAQINQLVAEIEQHQSSLQVLREAGEAGGATYAYISSQIETAKQKIHELTEAIEGKPIGLIMKTEFEAADKAFKTLGLSLSELETGISDKAKQSLEAFGTVAVVAEGNVTQLARAYEAARQNMGSSSAAQEQLNQKLLDAVGGNQELYQAVIQTAQAQNIAKRAADEQSAALQALGLNMEDIANRTSSGVQKMLAHWKTGMETLKASGKQSAEAVRLAFDNMLKSLHSTEDFKAFSDALQETGTASALTAEQLAQLRAGVNGGANAAQAAAQANAAHTQSLSANTSEVLANKAAIEQKTQALKESANAAKEASTAEAKVESQSEKTRKTITLAAPAYYTEARKRIEAMRELGATSEEVENALQSFWQKTRFNFGVSNVNEVATSLVSAMKAAASARARIDEMTESLRNGSFSAQDISEAMGKLHISSLDSVDSVQNLGDSRLNNLRDALKEARNHMRALSEEARDTADSLEADLARLRGDDSLAKQIEETKKLKELEAKRAAAQKAGNKEAAKEFERALILQKQIFAEEQRQAEVRAAEAQKKAAERQAADAQRKQNKAEHIAQNRTPDNRMADDARTPQVDMNKPAVTLVGSAPTAEALADIWNAKIAAAEERGAQRGKEEFAKELYNAAKRRPL</sequence>
<evidence type="ECO:0000256" key="3">
    <source>
        <dbReference type="SAM" id="MobiDB-lite"/>
    </source>
</evidence>
<keyword evidence="1" id="KW-1188">Viral release from host cell</keyword>
<feature type="region of interest" description="Disordered" evidence="3">
    <location>
        <begin position="1224"/>
        <end position="1266"/>
    </location>
</feature>
<dbReference type="Pfam" id="PF10145">
    <property type="entry name" value="PhageMin_Tail"/>
    <property type="match status" value="1"/>
</dbReference>
<dbReference type="NCBIfam" id="TIGR01760">
    <property type="entry name" value="tape_meas_TP901"/>
    <property type="match status" value="1"/>
</dbReference>
<dbReference type="STRING" id="246195.DNO_0755"/>
<evidence type="ECO:0000259" key="4">
    <source>
        <dbReference type="Pfam" id="PF10145"/>
    </source>
</evidence>
<dbReference type="KEGG" id="dno:DNO_0755"/>